<dbReference type="EMBL" id="QJJY01000053">
    <property type="protein sequence ID" value="PXX21324.1"/>
    <property type="molecule type" value="Genomic_DNA"/>
</dbReference>
<evidence type="ECO:0000256" key="1">
    <source>
        <dbReference type="ARBA" id="ARBA00009437"/>
    </source>
</evidence>
<evidence type="ECO:0000313" key="4">
    <source>
        <dbReference type="Proteomes" id="UP000247755"/>
    </source>
</evidence>
<comment type="caution">
    <text evidence="3">The sequence shown here is derived from an EMBL/GenBank/DDBJ whole genome shotgun (WGS) entry which is preliminary data.</text>
</comment>
<gene>
    <name evidence="3" type="ORF">NA66_10539</name>
</gene>
<dbReference type="InterPro" id="IPR036390">
    <property type="entry name" value="WH_DNA-bd_sf"/>
</dbReference>
<protein>
    <submittedName>
        <fullName evidence="3">Regulatory helix-turn-helix LysR family protein</fullName>
    </submittedName>
</protein>
<reference evidence="3 4" key="1">
    <citation type="submission" date="2018-05" db="EMBL/GenBank/DDBJ databases">
        <title>Comparative genomics of bacterial root endophytes of switchgrass collected from native prairies over two seasons.</title>
        <authorList>
            <person name="Tang Y."/>
        </authorList>
    </citation>
    <scope>NUCLEOTIDE SEQUENCE [LARGE SCALE GENOMIC DNA]</scope>
    <source>
        <strain evidence="3 4">NFIX32</strain>
    </source>
</reference>
<dbReference type="Pfam" id="PF00126">
    <property type="entry name" value="HTH_1"/>
    <property type="match status" value="1"/>
</dbReference>
<name>A0A318HS23_BURPY</name>
<dbReference type="GO" id="GO:0043565">
    <property type="term" value="F:sequence-specific DNA binding"/>
    <property type="evidence" value="ECO:0007669"/>
    <property type="project" value="TreeGrafter"/>
</dbReference>
<dbReference type="Proteomes" id="UP000247755">
    <property type="component" value="Unassembled WGS sequence"/>
</dbReference>
<dbReference type="PANTHER" id="PTHR30537">
    <property type="entry name" value="HTH-TYPE TRANSCRIPTIONAL REGULATOR"/>
    <property type="match status" value="1"/>
</dbReference>
<dbReference type="InterPro" id="IPR000847">
    <property type="entry name" value="LysR_HTH_N"/>
</dbReference>
<dbReference type="GO" id="GO:0006351">
    <property type="term" value="P:DNA-templated transcription"/>
    <property type="evidence" value="ECO:0007669"/>
    <property type="project" value="TreeGrafter"/>
</dbReference>
<feature type="non-terminal residue" evidence="3">
    <location>
        <position position="95"/>
    </location>
</feature>
<feature type="domain" description="HTH lysR-type" evidence="2">
    <location>
        <begin position="6"/>
        <end position="55"/>
    </location>
</feature>
<organism evidence="3 4">
    <name type="scientific">Burkholderia pyrrocinia</name>
    <name type="common">Pseudomonas pyrrocinia</name>
    <dbReference type="NCBI Taxonomy" id="60550"/>
    <lineage>
        <taxon>Bacteria</taxon>
        <taxon>Pseudomonadati</taxon>
        <taxon>Pseudomonadota</taxon>
        <taxon>Betaproteobacteria</taxon>
        <taxon>Burkholderiales</taxon>
        <taxon>Burkholderiaceae</taxon>
        <taxon>Burkholderia</taxon>
        <taxon>Burkholderia cepacia complex</taxon>
    </lineage>
</organism>
<dbReference type="PANTHER" id="PTHR30537:SF74">
    <property type="entry name" value="HTH-TYPE TRANSCRIPTIONAL REGULATOR TRPI"/>
    <property type="match status" value="1"/>
</dbReference>
<comment type="similarity">
    <text evidence="1">Belongs to the LysR transcriptional regulatory family.</text>
</comment>
<proteinExistence type="inferred from homology"/>
<evidence type="ECO:0000313" key="3">
    <source>
        <dbReference type="EMBL" id="PXX21324.1"/>
    </source>
</evidence>
<dbReference type="GO" id="GO:0003700">
    <property type="term" value="F:DNA-binding transcription factor activity"/>
    <property type="evidence" value="ECO:0007669"/>
    <property type="project" value="InterPro"/>
</dbReference>
<dbReference type="RefSeq" id="WP_083534455.1">
    <property type="nucleotide sequence ID" value="NZ_QJJY01000053.1"/>
</dbReference>
<dbReference type="PRINTS" id="PR00039">
    <property type="entry name" value="HTHLYSR"/>
</dbReference>
<dbReference type="AlphaFoldDB" id="A0A318HS23"/>
<accession>A0A318HS23</accession>
<dbReference type="InterPro" id="IPR058163">
    <property type="entry name" value="LysR-type_TF_proteobact-type"/>
</dbReference>
<dbReference type="PROSITE" id="PS50931">
    <property type="entry name" value="HTH_LYSR"/>
    <property type="match status" value="1"/>
</dbReference>
<dbReference type="InterPro" id="IPR036388">
    <property type="entry name" value="WH-like_DNA-bd_sf"/>
</dbReference>
<dbReference type="Gene3D" id="1.10.10.10">
    <property type="entry name" value="Winged helix-like DNA-binding domain superfamily/Winged helix DNA-binding domain"/>
    <property type="match status" value="1"/>
</dbReference>
<dbReference type="SUPFAM" id="SSF46785">
    <property type="entry name" value="Winged helix' DNA-binding domain"/>
    <property type="match status" value="1"/>
</dbReference>
<evidence type="ECO:0000259" key="2">
    <source>
        <dbReference type="PROSITE" id="PS50931"/>
    </source>
</evidence>
<sequence>MTEKLPSLNGLKVFECVVRHMSFTKAASESNVTQAAVSYQMRHLEDGLGIRLFRRFKAFHYTQVRETLINRPSRKVVDGTGAEFADAEVKRRQLG</sequence>